<keyword evidence="2" id="KW-1185">Reference proteome</keyword>
<organism evidence="1 2">
    <name type="scientific">Hibiscus sabdariffa</name>
    <name type="common">roselle</name>
    <dbReference type="NCBI Taxonomy" id="183260"/>
    <lineage>
        <taxon>Eukaryota</taxon>
        <taxon>Viridiplantae</taxon>
        <taxon>Streptophyta</taxon>
        <taxon>Embryophyta</taxon>
        <taxon>Tracheophyta</taxon>
        <taxon>Spermatophyta</taxon>
        <taxon>Magnoliopsida</taxon>
        <taxon>eudicotyledons</taxon>
        <taxon>Gunneridae</taxon>
        <taxon>Pentapetalae</taxon>
        <taxon>rosids</taxon>
        <taxon>malvids</taxon>
        <taxon>Malvales</taxon>
        <taxon>Malvaceae</taxon>
        <taxon>Malvoideae</taxon>
        <taxon>Hibiscus</taxon>
    </lineage>
</organism>
<evidence type="ECO:0000313" key="1">
    <source>
        <dbReference type="EMBL" id="KAK8584250.1"/>
    </source>
</evidence>
<proteinExistence type="predicted"/>
<name>A0ABR2FQ81_9ROSI</name>
<gene>
    <name evidence="1" type="ORF">V6N12_068496</name>
</gene>
<comment type="caution">
    <text evidence="1">The sequence shown here is derived from an EMBL/GenBank/DDBJ whole genome shotgun (WGS) entry which is preliminary data.</text>
</comment>
<accession>A0ABR2FQ81</accession>
<sequence length="79" mass="9039">MHWKTLVLPPTTPPRLHWPISLISRGSCSDFAVKIDRVNYVEVEAINSWRQKIQEHRGIREVSRLLISAVKDSSVVFSG</sequence>
<evidence type="ECO:0000313" key="2">
    <source>
        <dbReference type="Proteomes" id="UP001472677"/>
    </source>
</evidence>
<dbReference type="EMBL" id="JBBPBM010000005">
    <property type="protein sequence ID" value="KAK8584250.1"/>
    <property type="molecule type" value="Genomic_DNA"/>
</dbReference>
<dbReference type="Proteomes" id="UP001472677">
    <property type="component" value="Unassembled WGS sequence"/>
</dbReference>
<protein>
    <submittedName>
        <fullName evidence="1">Uncharacterized protein</fullName>
    </submittedName>
</protein>
<reference evidence="1 2" key="1">
    <citation type="journal article" date="2024" name="G3 (Bethesda)">
        <title>Genome assembly of Hibiscus sabdariffa L. provides insights into metabolisms of medicinal natural products.</title>
        <authorList>
            <person name="Kim T."/>
        </authorList>
    </citation>
    <scope>NUCLEOTIDE SEQUENCE [LARGE SCALE GENOMIC DNA]</scope>
    <source>
        <strain evidence="1">TK-2024</strain>
        <tissue evidence="1">Old leaves</tissue>
    </source>
</reference>